<reference evidence="2" key="1">
    <citation type="journal article" date="2019" name="Int. J. Syst. Evol. Microbiol.">
        <title>The Global Catalogue of Microorganisms (GCM) 10K type strain sequencing project: providing services to taxonomists for standard genome sequencing and annotation.</title>
        <authorList>
            <consortium name="The Broad Institute Genomics Platform"/>
            <consortium name="The Broad Institute Genome Sequencing Center for Infectious Disease"/>
            <person name="Wu L."/>
            <person name="Ma J."/>
        </authorList>
    </citation>
    <scope>NUCLEOTIDE SEQUENCE [LARGE SCALE GENOMIC DNA]</scope>
    <source>
        <strain evidence="2">CGMCC 1.13666</strain>
    </source>
</reference>
<dbReference type="EMBL" id="JBHSZP010000013">
    <property type="protein sequence ID" value="MFC7089012.1"/>
    <property type="molecule type" value="Genomic_DNA"/>
</dbReference>
<protein>
    <submittedName>
        <fullName evidence="1">Uncharacterized protein</fullName>
    </submittedName>
</protein>
<keyword evidence="2" id="KW-1185">Reference proteome</keyword>
<evidence type="ECO:0000313" key="1">
    <source>
        <dbReference type="EMBL" id="MFC7089012.1"/>
    </source>
</evidence>
<proteinExistence type="predicted"/>
<comment type="caution">
    <text evidence="1">The sequence shown here is derived from an EMBL/GenBank/DDBJ whole genome shotgun (WGS) entry which is preliminary data.</text>
</comment>
<gene>
    <name evidence="1" type="ORF">ACFQH5_05575</name>
</gene>
<accession>A0ABW2ESP3</accession>
<dbReference type="RefSeq" id="WP_346062641.1">
    <property type="nucleotide sequence ID" value="NZ_BAAADR010000012.1"/>
</dbReference>
<organism evidence="1 2">
    <name type="scientific">Halomonas salifodinae</name>
    <dbReference type="NCBI Taxonomy" id="438745"/>
    <lineage>
        <taxon>Bacteria</taxon>
        <taxon>Pseudomonadati</taxon>
        <taxon>Pseudomonadota</taxon>
        <taxon>Gammaproteobacteria</taxon>
        <taxon>Oceanospirillales</taxon>
        <taxon>Halomonadaceae</taxon>
        <taxon>Halomonas</taxon>
    </lineage>
</organism>
<sequence length="372" mass="42359">MTAPGHDHIELTDTHASRRYFRRFGLILQHLVRVAGTMHANDQLSRKDVQVLTDYLTRLDYTFNALSTKYLMVGCGPSRSLGSLTVDKRDSGFPVATELMRMANDAQQASRHLADMPDADELKAQMIRTIIADHESPTRLQFAMSQRLYYEELTRGYLFWAQNDPQWEAMGNEGNRRRFLLHWAVYDSQVNLPVIYLMEVEDSGKVALPKDGFRWPGVQAHLMSQSMAGLTLLTIARGFDADFDDLHPKRLRRYHIGPMYASTYTEQSGPLRQILEQACSSEEDDWALAWTQEELDSDGTREERSGWFGKAQREIYALDPFNDGTAHTGATRTQRAIILPQRPFQVLADLSPPGFGDVHKFVVSPSGQVLRY</sequence>
<evidence type="ECO:0000313" key="2">
    <source>
        <dbReference type="Proteomes" id="UP001596411"/>
    </source>
</evidence>
<dbReference type="Proteomes" id="UP001596411">
    <property type="component" value="Unassembled WGS sequence"/>
</dbReference>
<name>A0ABW2ESP3_9GAMM</name>